<comment type="caution">
    <text evidence="3">The sequence shown here is derived from an EMBL/GenBank/DDBJ whole genome shotgun (WGS) entry which is preliminary data.</text>
</comment>
<reference evidence="3 4" key="1">
    <citation type="submission" date="2019-07" db="EMBL/GenBank/DDBJ databases">
        <title>Whole genome shotgun sequence of Aeromicrobium flavum NBRC 107625.</title>
        <authorList>
            <person name="Hosoyama A."/>
            <person name="Uohara A."/>
            <person name="Ohji S."/>
            <person name="Ichikawa N."/>
        </authorList>
    </citation>
    <scope>NUCLEOTIDE SEQUENCE [LARGE SCALE GENOMIC DNA]</scope>
    <source>
        <strain evidence="3 4">NBRC 107625</strain>
    </source>
</reference>
<evidence type="ECO:0000259" key="2">
    <source>
        <dbReference type="Pfam" id="PF20177"/>
    </source>
</evidence>
<dbReference type="Proteomes" id="UP000321769">
    <property type="component" value="Unassembled WGS sequence"/>
</dbReference>
<feature type="domain" description="DUF6542" evidence="2">
    <location>
        <begin position="29"/>
        <end position="148"/>
    </location>
</feature>
<evidence type="ECO:0000313" key="4">
    <source>
        <dbReference type="Proteomes" id="UP000321769"/>
    </source>
</evidence>
<dbReference type="InterPro" id="IPR046672">
    <property type="entry name" value="DUF6542"/>
</dbReference>
<accession>A0A512HVV9</accession>
<dbReference type="EMBL" id="BJZQ01000008">
    <property type="protein sequence ID" value="GEO89588.1"/>
    <property type="molecule type" value="Genomic_DNA"/>
</dbReference>
<feature type="transmembrane region" description="Helical" evidence="1">
    <location>
        <begin position="122"/>
        <end position="144"/>
    </location>
</feature>
<keyword evidence="1" id="KW-0472">Membrane</keyword>
<evidence type="ECO:0000313" key="3">
    <source>
        <dbReference type="EMBL" id="GEO89588.1"/>
    </source>
</evidence>
<organism evidence="3 4">
    <name type="scientific">Aeromicrobium flavum</name>
    <dbReference type="NCBI Taxonomy" id="416568"/>
    <lineage>
        <taxon>Bacteria</taxon>
        <taxon>Bacillati</taxon>
        <taxon>Actinomycetota</taxon>
        <taxon>Actinomycetes</taxon>
        <taxon>Propionibacteriales</taxon>
        <taxon>Nocardioidaceae</taxon>
        <taxon>Aeromicrobium</taxon>
    </lineage>
</organism>
<sequence>MTMSSPAAGAIMALARTPAAAARYDLTPRATVVCSALVLAAVTGLDLLDDRLGIAFSVGFVLVVVSAATAVQDRGLFTTGVMPPVLLVAALLIVAATAPEAIVIEGLPETAGVFGLTLSATIAHGVPLLIGHAGAIAVIVWRILTVRR</sequence>
<keyword evidence="4" id="KW-1185">Reference proteome</keyword>
<dbReference type="AlphaFoldDB" id="A0A512HVV9"/>
<name>A0A512HVV9_9ACTN</name>
<proteinExistence type="predicted"/>
<keyword evidence="1" id="KW-0812">Transmembrane</keyword>
<dbReference type="Pfam" id="PF20177">
    <property type="entry name" value="DUF6542"/>
    <property type="match status" value="1"/>
</dbReference>
<feature type="transmembrane region" description="Helical" evidence="1">
    <location>
        <begin position="52"/>
        <end position="71"/>
    </location>
</feature>
<protein>
    <recommendedName>
        <fullName evidence="2">DUF6542 domain-containing protein</fullName>
    </recommendedName>
</protein>
<keyword evidence="1" id="KW-1133">Transmembrane helix</keyword>
<gene>
    <name evidence="3" type="ORF">AFL01nite_19150</name>
</gene>
<evidence type="ECO:0000256" key="1">
    <source>
        <dbReference type="SAM" id="Phobius"/>
    </source>
</evidence>
<feature type="transmembrane region" description="Helical" evidence="1">
    <location>
        <begin position="83"/>
        <end position="102"/>
    </location>
</feature>